<dbReference type="RefSeq" id="WP_193813150.1">
    <property type="nucleotide sequence ID" value="NZ_CP040442.1"/>
</dbReference>
<dbReference type="InterPro" id="IPR009908">
    <property type="entry name" value="Methylamine_util_MauE"/>
</dbReference>
<accession>A0A7M2Y8B5</accession>
<dbReference type="GO" id="GO:0030416">
    <property type="term" value="P:methylamine metabolic process"/>
    <property type="evidence" value="ECO:0007669"/>
    <property type="project" value="InterPro"/>
</dbReference>
<protein>
    <recommendedName>
        <fullName evidence="6">Methylamine utilisation protein MauE domain-containing protein</fullName>
    </recommendedName>
</protein>
<evidence type="ECO:0000256" key="1">
    <source>
        <dbReference type="ARBA" id="ARBA00004141"/>
    </source>
</evidence>
<reference evidence="7 8" key="1">
    <citation type="submission" date="2019-05" db="EMBL/GenBank/DDBJ databases">
        <title>Chryseobacterium sp. isolated from King George Island, maritime Antarctica.</title>
        <authorList>
            <person name="Peng X."/>
        </authorList>
    </citation>
    <scope>NUCLEOTIDE SEQUENCE [LARGE SCALE GENOMIC DNA]</scope>
    <source>
        <strain evidence="7 8">7-3A</strain>
    </source>
</reference>
<feature type="domain" description="Methylamine utilisation protein MauE" evidence="6">
    <location>
        <begin position="22"/>
        <end position="148"/>
    </location>
</feature>
<dbReference type="Proteomes" id="UP000594195">
    <property type="component" value="Chromosome"/>
</dbReference>
<dbReference type="GO" id="GO:0016020">
    <property type="term" value="C:membrane"/>
    <property type="evidence" value="ECO:0007669"/>
    <property type="project" value="UniProtKB-SubCell"/>
</dbReference>
<evidence type="ECO:0000256" key="4">
    <source>
        <dbReference type="ARBA" id="ARBA00023136"/>
    </source>
</evidence>
<evidence type="ECO:0000256" key="5">
    <source>
        <dbReference type="SAM" id="Phobius"/>
    </source>
</evidence>
<organism evidence="7 8">
    <name type="scientific">Kaistella flava</name>
    <name type="common">ex Peng et al. 2021</name>
    <dbReference type="NCBI Taxonomy" id="2038776"/>
    <lineage>
        <taxon>Bacteria</taxon>
        <taxon>Pseudomonadati</taxon>
        <taxon>Bacteroidota</taxon>
        <taxon>Flavobacteriia</taxon>
        <taxon>Flavobacteriales</taxon>
        <taxon>Weeksellaceae</taxon>
        <taxon>Chryseobacterium group</taxon>
        <taxon>Kaistella</taxon>
    </lineage>
</organism>
<dbReference type="Pfam" id="PF07291">
    <property type="entry name" value="MauE"/>
    <property type="match status" value="1"/>
</dbReference>
<keyword evidence="2 5" id="KW-0812">Transmembrane</keyword>
<keyword evidence="8" id="KW-1185">Reference proteome</keyword>
<evidence type="ECO:0000313" key="7">
    <source>
        <dbReference type="EMBL" id="QOW09914.1"/>
    </source>
</evidence>
<evidence type="ECO:0000256" key="3">
    <source>
        <dbReference type="ARBA" id="ARBA00022989"/>
    </source>
</evidence>
<keyword evidence="3 5" id="KW-1133">Transmembrane helix</keyword>
<feature type="transmembrane region" description="Helical" evidence="5">
    <location>
        <begin position="133"/>
        <end position="150"/>
    </location>
</feature>
<sequence>MEIDPNVLKTNYKFLVMKILKKIICTIITVFFVILFSYAVISKAGNFEYFRNQLEQAPGLQRFGETLAYSILVLQVTAIFLLCYEHSRLWGLCLTFGMVTVFAGYIALIQTDSKNLPCTCIGLFEKMTWKDNLVLNLGLMITALTGILTMKAGRSK</sequence>
<evidence type="ECO:0000256" key="2">
    <source>
        <dbReference type="ARBA" id="ARBA00022692"/>
    </source>
</evidence>
<dbReference type="EMBL" id="CP040442">
    <property type="protein sequence ID" value="QOW09914.1"/>
    <property type="molecule type" value="Genomic_DNA"/>
</dbReference>
<feature type="transmembrane region" description="Helical" evidence="5">
    <location>
        <begin position="67"/>
        <end position="84"/>
    </location>
</feature>
<gene>
    <name evidence="7" type="ORF">Q73A0000_05835</name>
</gene>
<dbReference type="AlphaFoldDB" id="A0A7M2Y8B5"/>
<feature type="transmembrane region" description="Helical" evidence="5">
    <location>
        <begin position="23"/>
        <end position="41"/>
    </location>
</feature>
<feature type="transmembrane region" description="Helical" evidence="5">
    <location>
        <begin position="89"/>
        <end position="108"/>
    </location>
</feature>
<name>A0A7M2Y8B5_9FLAO</name>
<proteinExistence type="predicted"/>
<comment type="subcellular location">
    <subcellularLocation>
        <location evidence="1">Membrane</location>
        <topology evidence="1">Multi-pass membrane protein</topology>
    </subcellularLocation>
</comment>
<keyword evidence="4 5" id="KW-0472">Membrane</keyword>
<evidence type="ECO:0000313" key="8">
    <source>
        <dbReference type="Proteomes" id="UP000594195"/>
    </source>
</evidence>
<evidence type="ECO:0000259" key="6">
    <source>
        <dbReference type="Pfam" id="PF07291"/>
    </source>
</evidence>
<dbReference type="KEGG" id="kfa:Q73A0000_05835"/>